<evidence type="ECO:0000313" key="2">
    <source>
        <dbReference type="EMBL" id="KRM98907.1"/>
    </source>
</evidence>
<dbReference type="Proteomes" id="UP000051638">
    <property type="component" value="Unassembled WGS sequence"/>
</dbReference>
<dbReference type="InterPro" id="IPR029491">
    <property type="entry name" value="Helicase_HTH"/>
</dbReference>
<dbReference type="PATRIC" id="fig|1423796.3.peg.770"/>
<accession>A0A0R2DEI9</accession>
<proteinExistence type="predicted"/>
<protein>
    <recommendedName>
        <fullName evidence="1">Helicase Helix-turn-helix domain-containing protein</fullName>
    </recommendedName>
</protein>
<dbReference type="Pfam" id="PF14493">
    <property type="entry name" value="HTH_40"/>
    <property type="match status" value="1"/>
</dbReference>
<feature type="domain" description="Helicase Helix-turn-helix" evidence="1">
    <location>
        <begin position="249"/>
        <end position="335"/>
    </location>
</feature>
<evidence type="ECO:0000259" key="1">
    <source>
        <dbReference type="Pfam" id="PF14493"/>
    </source>
</evidence>
<dbReference type="RefSeq" id="WP_057873499.1">
    <property type="nucleotide sequence ID" value="NZ_AYYI01000022.1"/>
</dbReference>
<reference evidence="2 3" key="1">
    <citation type="journal article" date="2015" name="Genome Announc.">
        <title>Expanding the biotechnology potential of lactobacilli through comparative genomics of 213 strains and associated genera.</title>
        <authorList>
            <person name="Sun Z."/>
            <person name="Harris H.M."/>
            <person name="McCann A."/>
            <person name="Guo C."/>
            <person name="Argimon S."/>
            <person name="Zhang W."/>
            <person name="Yang X."/>
            <person name="Jeffery I.B."/>
            <person name="Cooney J.C."/>
            <person name="Kagawa T.F."/>
            <person name="Liu W."/>
            <person name="Song Y."/>
            <person name="Salvetti E."/>
            <person name="Wrobel A."/>
            <person name="Rasinkangas P."/>
            <person name="Parkhill J."/>
            <person name="Rea M.C."/>
            <person name="O'Sullivan O."/>
            <person name="Ritari J."/>
            <person name="Douillard F.P."/>
            <person name="Paul Ross R."/>
            <person name="Yang R."/>
            <person name="Briner A.E."/>
            <person name="Felis G.E."/>
            <person name="de Vos W.M."/>
            <person name="Barrangou R."/>
            <person name="Klaenhammer T.R."/>
            <person name="Caufield P.W."/>
            <person name="Cui Y."/>
            <person name="Zhang H."/>
            <person name="O'Toole P.W."/>
        </authorList>
    </citation>
    <scope>NUCLEOTIDE SEQUENCE [LARGE SCALE GENOMIC DNA]</scope>
    <source>
        <strain evidence="2 3">DSM 20253</strain>
    </source>
</reference>
<sequence>MADYFYLLILFDQQQWRRPLALKALLKGRRTVSNLYAGLDYGLLSLYQLLPHLPAEKFEQALRQLVEAGLIAQQGRQARLTVAGQKAKVAANKQLFLPQHYAGLKFQNSREFIARLFLVTQASSELKKHNRHYFPLAVAWSTQQAVKNWLRQQNAQTLVSQLHQEWYLLFATLPQWQADYYSQFLLGHQVQPASTQQADHWFAWSSLTGELVRQDTVHWFLQQVTAAPEQFPLLTSLWQPLATGPLGTSAAQTMTLCQQGLSLTEISRQRRIKQNTLKEHLLEAAILLPDFPFDHYLTASTRRQLTTIFADQPLATWKFSQLAATDLSFFDYRLFQIQKRKAHD</sequence>
<dbReference type="STRING" id="1423796.FC24_GL000753"/>
<evidence type="ECO:0000313" key="3">
    <source>
        <dbReference type="Proteomes" id="UP000051638"/>
    </source>
</evidence>
<comment type="caution">
    <text evidence="2">The sequence shown here is derived from an EMBL/GenBank/DDBJ whole genome shotgun (WGS) entry which is preliminary data.</text>
</comment>
<dbReference type="OrthoDB" id="2146354at2"/>
<organism evidence="2 3">
    <name type="scientific">Loigolactobacillus rennini DSM 20253</name>
    <dbReference type="NCBI Taxonomy" id="1423796"/>
    <lineage>
        <taxon>Bacteria</taxon>
        <taxon>Bacillati</taxon>
        <taxon>Bacillota</taxon>
        <taxon>Bacilli</taxon>
        <taxon>Lactobacillales</taxon>
        <taxon>Lactobacillaceae</taxon>
        <taxon>Loigolactobacillus</taxon>
    </lineage>
</organism>
<dbReference type="EMBL" id="AYYI01000022">
    <property type="protein sequence ID" value="KRM98907.1"/>
    <property type="molecule type" value="Genomic_DNA"/>
</dbReference>
<dbReference type="AlphaFoldDB" id="A0A0R2DEI9"/>
<name>A0A0R2DEI9_9LACO</name>
<gene>
    <name evidence="2" type="ORF">FC24_GL000753</name>
</gene>
<keyword evidence="3" id="KW-1185">Reference proteome</keyword>